<dbReference type="Gene3D" id="3.40.630.30">
    <property type="match status" value="1"/>
</dbReference>
<name>I3WIQ8_BIFBI</name>
<dbReference type="SUPFAM" id="SSF55729">
    <property type="entry name" value="Acyl-CoA N-acyltransferases (Nat)"/>
    <property type="match status" value="1"/>
</dbReference>
<protein>
    <submittedName>
        <fullName evidence="2">Acetyl transferase</fullName>
    </submittedName>
</protein>
<dbReference type="GO" id="GO:0016747">
    <property type="term" value="F:acyltransferase activity, transferring groups other than amino-acyl groups"/>
    <property type="evidence" value="ECO:0007669"/>
    <property type="project" value="InterPro"/>
</dbReference>
<dbReference type="HOGENOM" id="CLU_1048319_0_0_11"/>
<dbReference type="EMBL" id="CP001361">
    <property type="protein sequence ID" value="AFL04771.1"/>
    <property type="molecule type" value="Genomic_DNA"/>
</dbReference>
<dbReference type="AlphaFoldDB" id="I3WIQ8"/>
<dbReference type="Proteomes" id="UP000006173">
    <property type="component" value="Chromosome"/>
</dbReference>
<evidence type="ECO:0000313" key="2">
    <source>
        <dbReference type="EMBL" id="AFL04771.1"/>
    </source>
</evidence>
<dbReference type="PROSITE" id="PS51186">
    <property type="entry name" value="GNAT"/>
    <property type="match status" value="1"/>
</dbReference>
<keyword evidence="2" id="KW-0808">Transferase</keyword>
<evidence type="ECO:0000259" key="1">
    <source>
        <dbReference type="PROSITE" id="PS51186"/>
    </source>
</evidence>
<proteinExistence type="predicted"/>
<sequence length="265" mass="29600">MQRKRENRMESDHRTTSLGIAGGIKNLLRRAARIHRVDPLEPVGGPVRDEAEAQEVWTLLTKEIEHRWNGSLPNPRVEDDGTIRPTLIGLWAEGRLIGGAFVRPAVEEASFFGDSEWENAAQVVRERVCVTEAIAVREDCRGKGIGTQIKGYCDSWARDHHALLMLSIPTNDGARRLNEKTGHTVLDTDVSMILQFTYDGEPITFAVPFYREQTEGYSAWAFKVLAKAQGVALRIGQCPHTTIEASAESYDRIIWLDSTGTDTTI</sequence>
<organism evidence="2 3">
    <name type="scientific">Bifidobacterium bifidum BGN4</name>
    <dbReference type="NCBI Taxonomy" id="484020"/>
    <lineage>
        <taxon>Bacteria</taxon>
        <taxon>Bacillati</taxon>
        <taxon>Actinomycetota</taxon>
        <taxon>Actinomycetes</taxon>
        <taxon>Bifidobacteriales</taxon>
        <taxon>Bifidobacteriaceae</taxon>
        <taxon>Bifidobacterium</taxon>
    </lineage>
</organism>
<dbReference type="PATRIC" id="fig|484020.3.peg.1162"/>
<dbReference type="KEGG" id="bbf:BBB_1179"/>
<reference evidence="2 3" key="1">
    <citation type="journal article" date="2012" name="J. Bacteriol.">
        <title>Complete Genome Sequence of the Probiotic Bacterium Bifidobacterium bifidum Strain BGN4.</title>
        <authorList>
            <person name="Yu D.S."/>
            <person name="Jeong H."/>
            <person name="Lee D.H."/>
            <person name="Kwon S.K."/>
            <person name="Song J.Y."/>
            <person name="Kim B.K."/>
            <person name="Park M.S."/>
            <person name="Ji G.E."/>
            <person name="Oh T.K."/>
            <person name="Kim J.F."/>
        </authorList>
    </citation>
    <scope>NUCLEOTIDE SEQUENCE [LARGE SCALE GENOMIC DNA]</scope>
    <source>
        <strain evidence="2 3">BGN4</strain>
    </source>
</reference>
<dbReference type="InterPro" id="IPR016181">
    <property type="entry name" value="Acyl_CoA_acyltransferase"/>
</dbReference>
<accession>I3WIQ8</accession>
<dbReference type="Pfam" id="PF00583">
    <property type="entry name" value="Acetyltransf_1"/>
    <property type="match status" value="1"/>
</dbReference>
<feature type="domain" description="N-acetyltransferase" evidence="1">
    <location>
        <begin position="32"/>
        <end position="204"/>
    </location>
</feature>
<evidence type="ECO:0000313" key="3">
    <source>
        <dbReference type="Proteomes" id="UP000006173"/>
    </source>
</evidence>
<gene>
    <name evidence="2" type="ORF">BBB_1179</name>
</gene>
<dbReference type="InterPro" id="IPR000182">
    <property type="entry name" value="GNAT_dom"/>
</dbReference>